<reference evidence="2" key="1">
    <citation type="submission" date="2023-06" db="EMBL/GenBank/DDBJ databases">
        <title>Survivors Of The Sea: Transcriptome response of Skeletonema marinoi to long-term dormancy.</title>
        <authorList>
            <person name="Pinder M.I.M."/>
            <person name="Kourtchenko O."/>
            <person name="Robertson E.K."/>
            <person name="Larsson T."/>
            <person name="Maumus F."/>
            <person name="Osuna-Cruz C.M."/>
            <person name="Vancaester E."/>
            <person name="Stenow R."/>
            <person name="Vandepoele K."/>
            <person name="Ploug H."/>
            <person name="Bruchert V."/>
            <person name="Godhe A."/>
            <person name="Topel M."/>
        </authorList>
    </citation>
    <scope>NUCLEOTIDE SEQUENCE</scope>
    <source>
        <strain evidence="2">R05AC</strain>
    </source>
</reference>
<evidence type="ECO:0000313" key="3">
    <source>
        <dbReference type="Proteomes" id="UP001224775"/>
    </source>
</evidence>
<dbReference type="EMBL" id="JATAAI010000007">
    <property type="protein sequence ID" value="KAK1744322.1"/>
    <property type="molecule type" value="Genomic_DNA"/>
</dbReference>
<sequence>MSNQVETTAAPPQRRRRRARSVEWTLIIAICFSIVSLLKLEPLARNSVQNHVSEFDLPQTKNHSVGTQNFRSSKALSSNISDNAAPAADAAVKRVGSKQIEEGGDSASTSRNEEICTFCKGGILNEDLIAPRAGGNTCGSIKTISAGHLNDSDICEVIQKEEKVCCPDTDKSAVGSKEEGSVQVLEELNVKFCGSNKWLGAPDMTCEERAQILVSRYQMSEQNAKSTLVVKESGCRCILKEQNTTTSPTIDLSLAKYWNGYRIADGIKGYRYESSIRDASKVCMRWPGSLLCKYLTRTDQANNITVLVDIINQSKIDIPAANTTVMHLRLGDGLCGQYNDLSKWCRGAKTGTENPTTRNCWENDKDCFKSIGGYIYAYPREYYEQVATELLKSVNNPTRIVVVADPRHWTRSKDMRNGDYSIDFAYRDNVISFFRSKGFIVQIHQSSGKPDDDFAYMCSARNFVRGGGGLSTLISSVVTAQGGRVFNPRKFSDVTPLPVNKLTNIAK</sequence>
<feature type="transmembrane region" description="Helical" evidence="1">
    <location>
        <begin position="21"/>
        <end position="40"/>
    </location>
</feature>
<gene>
    <name evidence="2" type="ORF">QTG54_004855</name>
</gene>
<evidence type="ECO:0000256" key="1">
    <source>
        <dbReference type="SAM" id="Phobius"/>
    </source>
</evidence>
<keyword evidence="1" id="KW-1133">Transmembrane helix</keyword>
<evidence type="ECO:0008006" key="4">
    <source>
        <dbReference type="Google" id="ProtNLM"/>
    </source>
</evidence>
<comment type="caution">
    <text evidence="2">The sequence shown here is derived from an EMBL/GenBank/DDBJ whole genome shotgun (WGS) entry which is preliminary data.</text>
</comment>
<name>A0AAD8YF69_9STRA</name>
<protein>
    <recommendedName>
        <fullName evidence="4">O-fucosyltransferase family protein</fullName>
    </recommendedName>
</protein>
<keyword evidence="1" id="KW-0812">Transmembrane</keyword>
<keyword evidence="3" id="KW-1185">Reference proteome</keyword>
<organism evidence="2 3">
    <name type="scientific">Skeletonema marinoi</name>
    <dbReference type="NCBI Taxonomy" id="267567"/>
    <lineage>
        <taxon>Eukaryota</taxon>
        <taxon>Sar</taxon>
        <taxon>Stramenopiles</taxon>
        <taxon>Ochrophyta</taxon>
        <taxon>Bacillariophyta</taxon>
        <taxon>Coscinodiscophyceae</taxon>
        <taxon>Thalassiosirophycidae</taxon>
        <taxon>Thalassiosirales</taxon>
        <taxon>Skeletonemataceae</taxon>
        <taxon>Skeletonema</taxon>
        <taxon>Skeletonema marinoi-dohrnii complex</taxon>
    </lineage>
</organism>
<dbReference type="Proteomes" id="UP001224775">
    <property type="component" value="Unassembled WGS sequence"/>
</dbReference>
<keyword evidence="1" id="KW-0472">Membrane</keyword>
<proteinExistence type="predicted"/>
<dbReference type="AlphaFoldDB" id="A0AAD8YF69"/>
<evidence type="ECO:0000313" key="2">
    <source>
        <dbReference type="EMBL" id="KAK1744322.1"/>
    </source>
</evidence>
<accession>A0AAD8YF69</accession>